<keyword evidence="2" id="KW-1185">Reference proteome</keyword>
<dbReference type="EMBL" id="RAHX01000001">
    <property type="protein sequence ID" value="RJY10077.1"/>
    <property type="molecule type" value="Genomic_DNA"/>
</dbReference>
<dbReference type="Gene3D" id="1.10.287.470">
    <property type="entry name" value="Helix hairpin bin"/>
    <property type="match status" value="1"/>
</dbReference>
<sequence>MTRAPGRVVPFARVQIVQSEEGGAISRINVREGDLVQAGDLLVELDTVQLVAGVSEARACRRARKPDGAHRCRAVRQGVELPCLPQRLSRIHRQSAPAIQSPPGRAAPVLAGTLRPRALAQANSCGVKEAAPRRSTSAGGMVASACASHSTARCESVCKGVT</sequence>
<gene>
    <name evidence="1" type="ORF">D6201_12575</name>
</gene>
<dbReference type="OrthoDB" id="9810980at2"/>
<evidence type="ECO:0000313" key="1">
    <source>
        <dbReference type="EMBL" id="RJY10077.1"/>
    </source>
</evidence>
<name>A0A419RWD2_9SPHN</name>
<protein>
    <submittedName>
        <fullName evidence="1">Biotin/lipoyl-binding protein</fullName>
    </submittedName>
</protein>
<proteinExistence type="predicted"/>
<dbReference type="Proteomes" id="UP000285232">
    <property type="component" value="Unassembled WGS sequence"/>
</dbReference>
<dbReference type="AlphaFoldDB" id="A0A419RWD2"/>
<organism evidence="1 2">
    <name type="scientific">Aurantiacibacter aquimixticola</name>
    <dbReference type="NCBI Taxonomy" id="1958945"/>
    <lineage>
        <taxon>Bacteria</taxon>
        <taxon>Pseudomonadati</taxon>
        <taxon>Pseudomonadota</taxon>
        <taxon>Alphaproteobacteria</taxon>
        <taxon>Sphingomonadales</taxon>
        <taxon>Erythrobacteraceae</taxon>
        <taxon>Aurantiacibacter</taxon>
    </lineage>
</organism>
<dbReference type="SUPFAM" id="SSF111369">
    <property type="entry name" value="HlyD-like secretion proteins"/>
    <property type="match status" value="1"/>
</dbReference>
<evidence type="ECO:0000313" key="2">
    <source>
        <dbReference type="Proteomes" id="UP000285232"/>
    </source>
</evidence>
<reference evidence="1 2" key="1">
    <citation type="journal article" date="2017" name="Int. J. Syst. Evol. Microbiol.">
        <title>Erythrobacter aquimixticola sp. nov., isolated from the junction between the ocean and a freshwater spring.</title>
        <authorList>
            <person name="Park S."/>
            <person name="Jung Y.T."/>
            <person name="Choi S.J."/>
            <person name="Yoon J.H."/>
        </authorList>
    </citation>
    <scope>NUCLEOTIDE SEQUENCE [LARGE SCALE GENOMIC DNA]</scope>
    <source>
        <strain evidence="1 2">JSSK-14</strain>
    </source>
</reference>
<comment type="caution">
    <text evidence="1">The sequence shown here is derived from an EMBL/GenBank/DDBJ whole genome shotgun (WGS) entry which is preliminary data.</text>
</comment>
<dbReference type="Gene3D" id="2.40.50.100">
    <property type="match status" value="1"/>
</dbReference>
<accession>A0A419RWD2</accession>